<keyword evidence="2" id="KW-1185">Reference proteome</keyword>
<dbReference type="AlphaFoldDB" id="A0A9K3JX94"/>
<evidence type="ECO:0000313" key="2">
    <source>
        <dbReference type="Proteomes" id="UP000215914"/>
    </source>
</evidence>
<evidence type="ECO:0000313" key="1">
    <source>
        <dbReference type="EMBL" id="KAF5823139.1"/>
    </source>
</evidence>
<reference evidence="1" key="1">
    <citation type="journal article" date="2017" name="Nature">
        <title>The sunflower genome provides insights into oil metabolism, flowering and Asterid evolution.</title>
        <authorList>
            <person name="Badouin H."/>
            <person name="Gouzy J."/>
            <person name="Grassa C.J."/>
            <person name="Murat F."/>
            <person name="Staton S.E."/>
            <person name="Cottret L."/>
            <person name="Lelandais-Briere C."/>
            <person name="Owens G.L."/>
            <person name="Carrere S."/>
            <person name="Mayjonade B."/>
            <person name="Legrand L."/>
            <person name="Gill N."/>
            <person name="Kane N.C."/>
            <person name="Bowers J.E."/>
            <person name="Hubner S."/>
            <person name="Bellec A."/>
            <person name="Berard A."/>
            <person name="Berges H."/>
            <person name="Blanchet N."/>
            <person name="Boniface M.C."/>
            <person name="Brunel D."/>
            <person name="Catrice O."/>
            <person name="Chaidir N."/>
            <person name="Claudel C."/>
            <person name="Donnadieu C."/>
            <person name="Faraut T."/>
            <person name="Fievet G."/>
            <person name="Helmstetter N."/>
            <person name="King M."/>
            <person name="Knapp S.J."/>
            <person name="Lai Z."/>
            <person name="Le Paslier M.C."/>
            <person name="Lippi Y."/>
            <person name="Lorenzon L."/>
            <person name="Mandel J.R."/>
            <person name="Marage G."/>
            <person name="Marchand G."/>
            <person name="Marquand E."/>
            <person name="Bret-Mestries E."/>
            <person name="Morien E."/>
            <person name="Nambeesan S."/>
            <person name="Nguyen T."/>
            <person name="Pegot-Espagnet P."/>
            <person name="Pouilly N."/>
            <person name="Raftis F."/>
            <person name="Sallet E."/>
            <person name="Schiex T."/>
            <person name="Thomas J."/>
            <person name="Vandecasteele C."/>
            <person name="Vares D."/>
            <person name="Vear F."/>
            <person name="Vautrin S."/>
            <person name="Crespi M."/>
            <person name="Mangin B."/>
            <person name="Burke J.M."/>
            <person name="Salse J."/>
            <person name="Munos S."/>
            <person name="Vincourt P."/>
            <person name="Rieseberg L.H."/>
            <person name="Langlade N.B."/>
        </authorList>
    </citation>
    <scope>NUCLEOTIDE SEQUENCE</scope>
    <source>
        <tissue evidence="1">Leaves</tissue>
    </source>
</reference>
<gene>
    <name evidence="1" type="ORF">HanXRQr2_Chr01g0035101</name>
</gene>
<proteinExistence type="predicted"/>
<name>A0A9K3JX94_HELAN</name>
<reference evidence="1" key="2">
    <citation type="submission" date="2020-06" db="EMBL/GenBank/DDBJ databases">
        <title>Helianthus annuus Genome sequencing and assembly Release 2.</title>
        <authorList>
            <person name="Gouzy J."/>
            <person name="Langlade N."/>
            <person name="Munos S."/>
        </authorList>
    </citation>
    <scope>NUCLEOTIDE SEQUENCE</scope>
    <source>
        <tissue evidence="1">Leaves</tissue>
    </source>
</reference>
<sequence>MPQFKFVIRVKDSRVKPLNPDHLNPHPHPLLSLTSSTHLSLNSAAINIYLNN</sequence>
<dbReference type="Proteomes" id="UP000215914">
    <property type="component" value="Unassembled WGS sequence"/>
</dbReference>
<organism evidence="1 2">
    <name type="scientific">Helianthus annuus</name>
    <name type="common">Common sunflower</name>
    <dbReference type="NCBI Taxonomy" id="4232"/>
    <lineage>
        <taxon>Eukaryota</taxon>
        <taxon>Viridiplantae</taxon>
        <taxon>Streptophyta</taxon>
        <taxon>Embryophyta</taxon>
        <taxon>Tracheophyta</taxon>
        <taxon>Spermatophyta</taxon>
        <taxon>Magnoliopsida</taxon>
        <taxon>eudicotyledons</taxon>
        <taxon>Gunneridae</taxon>
        <taxon>Pentapetalae</taxon>
        <taxon>asterids</taxon>
        <taxon>campanulids</taxon>
        <taxon>Asterales</taxon>
        <taxon>Asteraceae</taxon>
        <taxon>Asteroideae</taxon>
        <taxon>Heliantheae alliance</taxon>
        <taxon>Heliantheae</taxon>
        <taxon>Helianthus</taxon>
    </lineage>
</organism>
<protein>
    <submittedName>
        <fullName evidence="1">Uncharacterized protein</fullName>
    </submittedName>
</protein>
<dbReference type="Gramene" id="mRNA:HanXRQr2_Chr01g0035101">
    <property type="protein sequence ID" value="CDS:HanXRQr2_Chr01g0035101.1"/>
    <property type="gene ID" value="HanXRQr2_Chr01g0035101"/>
</dbReference>
<dbReference type="EMBL" id="MNCJ02000316">
    <property type="protein sequence ID" value="KAF5823139.1"/>
    <property type="molecule type" value="Genomic_DNA"/>
</dbReference>
<accession>A0A9K3JX94</accession>
<comment type="caution">
    <text evidence="1">The sequence shown here is derived from an EMBL/GenBank/DDBJ whole genome shotgun (WGS) entry which is preliminary data.</text>
</comment>